<feature type="binding site" evidence="6">
    <location>
        <position position="217"/>
    </location>
    <ligand>
        <name>a divalent metal cation</name>
        <dbReference type="ChEBI" id="CHEBI:60240"/>
        <label>2</label>
        <note>catalytic</note>
    </ligand>
</feature>
<comment type="similarity">
    <text evidence="6">Belongs to the peptidase M24A family. Methionine aminopeptidase type 1 subfamily.</text>
</comment>
<gene>
    <name evidence="6" type="primary">map</name>
    <name evidence="9" type="ORF">SAMN05445756_0752</name>
</gene>
<comment type="cofactor">
    <cofactor evidence="6">
        <name>Co(2+)</name>
        <dbReference type="ChEBI" id="CHEBI:48828"/>
    </cofactor>
    <cofactor evidence="6">
        <name>Zn(2+)</name>
        <dbReference type="ChEBI" id="CHEBI:29105"/>
    </cofactor>
    <cofactor evidence="6">
        <name>Mn(2+)</name>
        <dbReference type="ChEBI" id="CHEBI:29035"/>
    </cofactor>
    <cofactor evidence="6">
        <name>Fe(2+)</name>
        <dbReference type="ChEBI" id="CHEBI:29033"/>
    </cofactor>
    <text evidence="6">Binds 2 divalent metal cations per subunit. Has a high-affinity and a low affinity metal-binding site. The true nature of the physiological cofactor is under debate. The enzyme is active with cobalt, zinc, manganese or divalent iron ions. Most likely, methionine aminopeptidases function as mononuclear Fe(2+)-metalloproteases under physiological conditions, and the catalytically relevant metal-binding site has been assigned to the histidine-containing high-affinity site.</text>
</comment>
<dbReference type="EC" id="3.4.11.18" evidence="6 7"/>
<sequence length="284" mass="29745">MLGRNRLNGRSPAEIRLMRSAGLVVARALAAVEAALRPGVTTRELDAVAEEVIRSAGAVPSFKGYHGFPASICVSVGDEVVHGIPGERVLAAGDLVSVDCGAILQGWHGDAARSWIVPGGPDGEAAAAQAALLEDTRTAMWAAIAALRERGPLHAIGDTIEEHVARCEEERGLRYGIVEEYGGHGIGREMHEDPWIPNYAARGSGGRVPRGLTVAIEPMITLGEPETRTLADDWTVVTTSGRAAAHWENTVAVTEGGVWVLTEPDGGESGLAELGGRCAPLSDS</sequence>
<feature type="binding site" evidence="6">
    <location>
        <position position="248"/>
    </location>
    <ligand>
        <name>a divalent metal cation</name>
        <dbReference type="ChEBI" id="CHEBI:60240"/>
        <label>1</label>
    </ligand>
</feature>
<evidence type="ECO:0000256" key="6">
    <source>
        <dbReference type="HAMAP-Rule" id="MF_01974"/>
    </source>
</evidence>
<comment type="function">
    <text evidence="1 6">Removes the N-terminal methionine from nascent proteins. The N-terminal methionine is often cleaved when the second residue in the primary sequence is small and uncharged (Met-Ala-, Cys, Gly, Pro, Ser, Thr, or Val). Requires deformylation of the N(alpha)-formylated initiator methionine before it can be hydrolyzed.</text>
</comment>
<evidence type="ECO:0000256" key="1">
    <source>
        <dbReference type="ARBA" id="ARBA00002521"/>
    </source>
</evidence>
<comment type="subunit">
    <text evidence="6">Monomer.</text>
</comment>
<dbReference type="OrthoDB" id="9802055at2"/>
<name>A0A212T9I4_9MICO</name>
<evidence type="ECO:0000313" key="9">
    <source>
        <dbReference type="EMBL" id="SNC62707.1"/>
    </source>
</evidence>
<dbReference type="RefSeq" id="WP_088817698.1">
    <property type="nucleotide sequence ID" value="NZ_FYEZ01000001.1"/>
</dbReference>
<evidence type="ECO:0000256" key="7">
    <source>
        <dbReference type="RuleBase" id="RU003653"/>
    </source>
</evidence>
<dbReference type="GO" id="GO:0005829">
    <property type="term" value="C:cytosol"/>
    <property type="evidence" value="ECO:0007669"/>
    <property type="project" value="TreeGrafter"/>
</dbReference>
<feature type="binding site" evidence="6">
    <location>
        <position position="191"/>
    </location>
    <ligand>
        <name>substrate</name>
    </ligand>
</feature>
<dbReference type="PANTHER" id="PTHR43330">
    <property type="entry name" value="METHIONINE AMINOPEPTIDASE"/>
    <property type="match status" value="1"/>
</dbReference>
<feature type="binding site" evidence="6">
    <location>
        <position position="184"/>
    </location>
    <ligand>
        <name>a divalent metal cation</name>
        <dbReference type="ChEBI" id="CHEBI:60240"/>
        <label>2</label>
        <note>catalytic</note>
    </ligand>
</feature>
<reference evidence="9 10" key="1">
    <citation type="submission" date="2017-06" db="EMBL/GenBank/DDBJ databases">
        <authorList>
            <person name="Kim H.J."/>
            <person name="Triplett B.A."/>
        </authorList>
    </citation>
    <scope>NUCLEOTIDE SEQUENCE [LARGE SCALE GENOMIC DNA]</scope>
    <source>
        <strain evidence="9 10">DSM 22179</strain>
    </source>
</reference>
<evidence type="ECO:0000256" key="2">
    <source>
        <dbReference type="ARBA" id="ARBA00022438"/>
    </source>
</evidence>
<dbReference type="GO" id="GO:0006508">
    <property type="term" value="P:proteolysis"/>
    <property type="evidence" value="ECO:0007669"/>
    <property type="project" value="UniProtKB-KW"/>
</dbReference>
<feature type="domain" description="Peptidase M24" evidence="8">
    <location>
        <begin position="17"/>
        <end position="255"/>
    </location>
</feature>
<organism evidence="9 10">
    <name type="scientific">Kytococcus aerolatus</name>
    <dbReference type="NCBI Taxonomy" id="592308"/>
    <lineage>
        <taxon>Bacteria</taxon>
        <taxon>Bacillati</taxon>
        <taxon>Actinomycetota</taxon>
        <taxon>Actinomycetes</taxon>
        <taxon>Micrococcales</taxon>
        <taxon>Kytococcaceae</taxon>
        <taxon>Kytococcus</taxon>
    </lineage>
</organism>
<dbReference type="PROSITE" id="PS00680">
    <property type="entry name" value="MAP_1"/>
    <property type="match status" value="1"/>
</dbReference>
<evidence type="ECO:0000313" key="10">
    <source>
        <dbReference type="Proteomes" id="UP000198122"/>
    </source>
</evidence>
<dbReference type="PRINTS" id="PR00599">
    <property type="entry name" value="MAPEPTIDASE"/>
</dbReference>
<dbReference type="SUPFAM" id="SSF55920">
    <property type="entry name" value="Creatinase/aminopeptidase"/>
    <property type="match status" value="1"/>
</dbReference>
<accession>A0A212T9I4</accession>
<dbReference type="InterPro" id="IPR001714">
    <property type="entry name" value="Pept_M24_MAP"/>
</dbReference>
<keyword evidence="5 6" id="KW-0378">Hydrolase</keyword>
<evidence type="ECO:0000259" key="8">
    <source>
        <dbReference type="Pfam" id="PF00557"/>
    </source>
</evidence>
<dbReference type="Proteomes" id="UP000198122">
    <property type="component" value="Unassembled WGS sequence"/>
</dbReference>
<keyword evidence="2 6" id="KW-0031">Aminopeptidase</keyword>
<feature type="binding site" evidence="6">
    <location>
        <position position="82"/>
    </location>
    <ligand>
        <name>substrate</name>
    </ligand>
</feature>
<evidence type="ECO:0000256" key="5">
    <source>
        <dbReference type="ARBA" id="ARBA00022801"/>
    </source>
</evidence>
<evidence type="ECO:0000256" key="3">
    <source>
        <dbReference type="ARBA" id="ARBA00022670"/>
    </source>
</evidence>
<keyword evidence="4 6" id="KW-0479">Metal-binding</keyword>
<dbReference type="AlphaFoldDB" id="A0A212T9I4"/>
<feature type="binding site" evidence="6">
    <location>
        <position position="110"/>
    </location>
    <ligand>
        <name>a divalent metal cation</name>
        <dbReference type="ChEBI" id="CHEBI:60240"/>
        <label>1</label>
    </ligand>
</feature>
<dbReference type="HAMAP" id="MF_01974">
    <property type="entry name" value="MetAP_1"/>
    <property type="match status" value="1"/>
</dbReference>
<feature type="binding site" evidence="6">
    <location>
        <position position="248"/>
    </location>
    <ligand>
        <name>a divalent metal cation</name>
        <dbReference type="ChEBI" id="CHEBI:60240"/>
        <label>2</label>
        <note>catalytic</note>
    </ligand>
</feature>
<feature type="binding site" evidence="6">
    <location>
        <position position="99"/>
    </location>
    <ligand>
        <name>a divalent metal cation</name>
        <dbReference type="ChEBI" id="CHEBI:60240"/>
        <label>1</label>
    </ligand>
</feature>
<dbReference type="InterPro" id="IPR002467">
    <property type="entry name" value="Pept_M24A_MAP1"/>
</dbReference>
<dbReference type="Gene3D" id="3.90.230.10">
    <property type="entry name" value="Creatinase/methionine aminopeptidase superfamily"/>
    <property type="match status" value="1"/>
</dbReference>
<keyword evidence="3 6" id="KW-0645">Protease</keyword>
<comment type="catalytic activity">
    <reaction evidence="6 7">
        <text>Release of N-terminal amino acids, preferentially methionine, from peptides and arylamides.</text>
        <dbReference type="EC" id="3.4.11.18"/>
    </reaction>
</comment>
<dbReference type="CDD" id="cd01086">
    <property type="entry name" value="MetAP1"/>
    <property type="match status" value="1"/>
</dbReference>
<keyword evidence="10" id="KW-1185">Reference proteome</keyword>
<proteinExistence type="inferred from homology"/>
<dbReference type="GO" id="GO:0004239">
    <property type="term" value="F:initiator methionyl aminopeptidase activity"/>
    <property type="evidence" value="ECO:0007669"/>
    <property type="project" value="UniProtKB-UniRule"/>
</dbReference>
<protein>
    <recommendedName>
        <fullName evidence="6 7">Methionine aminopeptidase</fullName>
        <shortName evidence="6">MAP</shortName>
        <shortName evidence="6">MetAP</shortName>
        <ecNumber evidence="6 7">3.4.11.18</ecNumber>
    </recommendedName>
    <alternativeName>
        <fullName evidence="6">Peptidase M</fullName>
    </alternativeName>
</protein>
<dbReference type="EMBL" id="FYEZ01000001">
    <property type="protein sequence ID" value="SNC62707.1"/>
    <property type="molecule type" value="Genomic_DNA"/>
</dbReference>
<evidence type="ECO:0000256" key="4">
    <source>
        <dbReference type="ARBA" id="ARBA00022723"/>
    </source>
</evidence>
<dbReference type="PANTHER" id="PTHR43330:SF27">
    <property type="entry name" value="METHIONINE AMINOPEPTIDASE"/>
    <property type="match status" value="1"/>
</dbReference>
<feature type="binding site" evidence="6">
    <location>
        <position position="110"/>
    </location>
    <ligand>
        <name>a divalent metal cation</name>
        <dbReference type="ChEBI" id="CHEBI:60240"/>
        <label>2</label>
        <note>catalytic</note>
    </ligand>
</feature>
<dbReference type="NCBIfam" id="TIGR00500">
    <property type="entry name" value="met_pdase_I"/>
    <property type="match status" value="1"/>
</dbReference>
<dbReference type="InterPro" id="IPR000994">
    <property type="entry name" value="Pept_M24"/>
</dbReference>
<dbReference type="GO" id="GO:0070006">
    <property type="term" value="F:metalloaminopeptidase activity"/>
    <property type="evidence" value="ECO:0007669"/>
    <property type="project" value="UniProtKB-UniRule"/>
</dbReference>
<dbReference type="GO" id="GO:0046872">
    <property type="term" value="F:metal ion binding"/>
    <property type="evidence" value="ECO:0007669"/>
    <property type="project" value="UniProtKB-UniRule"/>
</dbReference>
<dbReference type="Pfam" id="PF00557">
    <property type="entry name" value="Peptidase_M24"/>
    <property type="match status" value="1"/>
</dbReference>
<dbReference type="InterPro" id="IPR036005">
    <property type="entry name" value="Creatinase/aminopeptidase-like"/>
</dbReference>